<dbReference type="GO" id="GO:0006352">
    <property type="term" value="P:DNA-templated transcription initiation"/>
    <property type="evidence" value="ECO:0007669"/>
    <property type="project" value="InterPro"/>
</dbReference>
<dbReference type="InterPro" id="IPR014284">
    <property type="entry name" value="RNA_pol_sigma-70_dom"/>
</dbReference>
<dbReference type="EMBL" id="BLXX01000003">
    <property type="protein sequence ID" value="GFO59194.1"/>
    <property type="molecule type" value="Genomic_DNA"/>
</dbReference>
<evidence type="ECO:0000256" key="2">
    <source>
        <dbReference type="ARBA" id="ARBA00023015"/>
    </source>
</evidence>
<feature type="domain" description="RNA polymerase sigma factor 70 region 4 type 2" evidence="7">
    <location>
        <begin position="110"/>
        <end position="158"/>
    </location>
</feature>
<comment type="similarity">
    <text evidence="1">Belongs to the sigma-70 factor family. ECF subfamily.</text>
</comment>
<sequence length="184" mass="20856">MDFEEIYRQYQPRIYRYLSNLTCEADAYDLSQAVFLKVSASLESFRGDSSLATWIYRIATNTARDFAGSTLVRQREAEVVTDEGGGLDGIANPQAEDVEEQYVRKEMNACISGMVQELPESYREVVALSDLAELSNAEIAAVLGLSLETVKIRLHRGRNVLRDAMECRCHLYRDEGNELKCDRK</sequence>
<name>A0A6V8MH13_9BACT</name>
<dbReference type="GO" id="GO:0016987">
    <property type="term" value="F:sigma factor activity"/>
    <property type="evidence" value="ECO:0007669"/>
    <property type="project" value="UniProtKB-KW"/>
</dbReference>
<evidence type="ECO:0000256" key="1">
    <source>
        <dbReference type="ARBA" id="ARBA00010641"/>
    </source>
</evidence>
<keyword evidence="5" id="KW-0804">Transcription</keyword>
<evidence type="ECO:0000313" key="8">
    <source>
        <dbReference type="EMBL" id="GFO59194.1"/>
    </source>
</evidence>
<dbReference type="PANTHER" id="PTHR43133:SF8">
    <property type="entry name" value="RNA POLYMERASE SIGMA FACTOR HI_1459-RELATED"/>
    <property type="match status" value="1"/>
</dbReference>
<evidence type="ECO:0000313" key="9">
    <source>
        <dbReference type="Proteomes" id="UP000556026"/>
    </source>
</evidence>
<dbReference type="InterPro" id="IPR007627">
    <property type="entry name" value="RNA_pol_sigma70_r2"/>
</dbReference>
<dbReference type="Pfam" id="PF08281">
    <property type="entry name" value="Sigma70_r4_2"/>
    <property type="match status" value="1"/>
</dbReference>
<dbReference type="InterPro" id="IPR036388">
    <property type="entry name" value="WH-like_DNA-bd_sf"/>
</dbReference>
<dbReference type="PANTHER" id="PTHR43133">
    <property type="entry name" value="RNA POLYMERASE ECF-TYPE SIGMA FACTO"/>
    <property type="match status" value="1"/>
</dbReference>
<accession>A0A6V8MH13</accession>
<evidence type="ECO:0000256" key="4">
    <source>
        <dbReference type="ARBA" id="ARBA00023125"/>
    </source>
</evidence>
<gene>
    <name evidence="8" type="ORF">GMST_15190</name>
</gene>
<evidence type="ECO:0000259" key="6">
    <source>
        <dbReference type="Pfam" id="PF04542"/>
    </source>
</evidence>
<feature type="domain" description="RNA polymerase sigma-70 region 2" evidence="6">
    <location>
        <begin position="6"/>
        <end position="66"/>
    </location>
</feature>
<evidence type="ECO:0000256" key="5">
    <source>
        <dbReference type="ARBA" id="ARBA00023163"/>
    </source>
</evidence>
<proteinExistence type="inferred from homology"/>
<dbReference type="CDD" id="cd06171">
    <property type="entry name" value="Sigma70_r4"/>
    <property type="match status" value="1"/>
</dbReference>
<dbReference type="InterPro" id="IPR013324">
    <property type="entry name" value="RNA_pol_sigma_r3/r4-like"/>
</dbReference>
<dbReference type="InterPro" id="IPR013325">
    <property type="entry name" value="RNA_pol_sigma_r2"/>
</dbReference>
<protein>
    <submittedName>
        <fullName evidence="8">RNA polymerase subunit sigma-24</fullName>
    </submittedName>
</protein>
<evidence type="ECO:0000259" key="7">
    <source>
        <dbReference type="Pfam" id="PF08281"/>
    </source>
</evidence>
<dbReference type="GO" id="GO:0003677">
    <property type="term" value="F:DNA binding"/>
    <property type="evidence" value="ECO:0007669"/>
    <property type="project" value="UniProtKB-KW"/>
</dbReference>
<evidence type="ECO:0000256" key="3">
    <source>
        <dbReference type="ARBA" id="ARBA00023082"/>
    </source>
</evidence>
<dbReference type="Proteomes" id="UP000556026">
    <property type="component" value="Unassembled WGS sequence"/>
</dbReference>
<dbReference type="Gene3D" id="1.10.10.10">
    <property type="entry name" value="Winged helix-like DNA-binding domain superfamily/Winged helix DNA-binding domain"/>
    <property type="match status" value="1"/>
</dbReference>
<keyword evidence="9" id="KW-1185">Reference proteome</keyword>
<comment type="caution">
    <text evidence="8">The sequence shown here is derived from an EMBL/GenBank/DDBJ whole genome shotgun (WGS) entry which is preliminary data.</text>
</comment>
<dbReference type="RefSeq" id="WP_183354026.1">
    <property type="nucleotide sequence ID" value="NZ_BLXX01000003.1"/>
</dbReference>
<dbReference type="AlphaFoldDB" id="A0A6V8MH13"/>
<reference evidence="9" key="1">
    <citation type="submission" date="2020-06" db="EMBL/GenBank/DDBJ databases">
        <title>Draft genomic sequence of Geomonas sp. Red330.</title>
        <authorList>
            <person name="Itoh H."/>
            <person name="Zhenxing X."/>
            <person name="Ushijima N."/>
            <person name="Masuda Y."/>
            <person name="Shiratori Y."/>
            <person name="Senoo K."/>
        </authorList>
    </citation>
    <scope>NUCLEOTIDE SEQUENCE [LARGE SCALE GENOMIC DNA]</scope>
    <source>
        <strain evidence="9">Red330</strain>
    </source>
</reference>
<dbReference type="Gene3D" id="1.10.1740.10">
    <property type="match status" value="1"/>
</dbReference>
<dbReference type="SUPFAM" id="SSF88946">
    <property type="entry name" value="Sigma2 domain of RNA polymerase sigma factors"/>
    <property type="match status" value="1"/>
</dbReference>
<organism evidence="8 9">
    <name type="scientific">Geomonas silvestris</name>
    <dbReference type="NCBI Taxonomy" id="2740184"/>
    <lineage>
        <taxon>Bacteria</taxon>
        <taxon>Pseudomonadati</taxon>
        <taxon>Thermodesulfobacteriota</taxon>
        <taxon>Desulfuromonadia</taxon>
        <taxon>Geobacterales</taxon>
        <taxon>Geobacteraceae</taxon>
        <taxon>Geomonas</taxon>
    </lineage>
</organism>
<dbReference type="Pfam" id="PF04542">
    <property type="entry name" value="Sigma70_r2"/>
    <property type="match status" value="1"/>
</dbReference>
<dbReference type="InterPro" id="IPR039425">
    <property type="entry name" value="RNA_pol_sigma-70-like"/>
</dbReference>
<dbReference type="NCBIfam" id="TIGR02937">
    <property type="entry name" value="sigma70-ECF"/>
    <property type="match status" value="1"/>
</dbReference>
<keyword evidence="2" id="KW-0805">Transcription regulation</keyword>
<dbReference type="InterPro" id="IPR013249">
    <property type="entry name" value="RNA_pol_sigma70_r4_t2"/>
</dbReference>
<keyword evidence="4" id="KW-0238">DNA-binding</keyword>
<dbReference type="SUPFAM" id="SSF88659">
    <property type="entry name" value="Sigma3 and sigma4 domains of RNA polymerase sigma factors"/>
    <property type="match status" value="1"/>
</dbReference>
<keyword evidence="3" id="KW-0731">Sigma factor</keyword>